<gene>
    <name evidence="1" type="ORF">RPERSI_LOCUS8845</name>
</gene>
<dbReference type="EMBL" id="CAJVQC010016260">
    <property type="protein sequence ID" value="CAG8674846.1"/>
    <property type="molecule type" value="Genomic_DNA"/>
</dbReference>
<comment type="caution">
    <text evidence="1">The sequence shown here is derived from an EMBL/GenBank/DDBJ whole genome shotgun (WGS) entry which is preliminary data.</text>
</comment>
<evidence type="ECO:0000313" key="2">
    <source>
        <dbReference type="Proteomes" id="UP000789920"/>
    </source>
</evidence>
<organism evidence="1 2">
    <name type="scientific">Racocetra persica</name>
    <dbReference type="NCBI Taxonomy" id="160502"/>
    <lineage>
        <taxon>Eukaryota</taxon>
        <taxon>Fungi</taxon>
        <taxon>Fungi incertae sedis</taxon>
        <taxon>Mucoromycota</taxon>
        <taxon>Glomeromycotina</taxon>
        <taxon>Glomeromycetes</taxon>
        <taxon>Diversisporales</taxon>
        <taxon>Gigasporaceae</taxon>
        <taxon>Racocetra</taxon>
    </lineage>
</organism>
<feature type="non-terminal residue" evidence="1">
    <location>
        <position position="1"/>
    </location>
</feature>
<reference evidence="1" key="1">
    <citation type="submission" date="2021-06" db="EMBL/GenBank/DDBJ databases">
        <authorList>
            <person name="Kallberg Y."/>
            <person name="Tangrot J."/>
            <person name="Rosling A."/>
        </authorList>
    </citation>
    <scope>NUCLEOTIDE SEQUENCE</scope>
    <source>
        <strain evidence="1">MA461A</strain>
    </source>
</reference>
<accession>A0ACA9NV92</accession>
<name>A0ACA9NV92_9GLOM</name>
<dbReference type="Proteomes" id="UP000789920">
    <property type="component" value="Unassembled WGS sequence"/>
</dbReference>
<protein>
    <submittedName>
        <fullName evidence="1">23613_t:CDS:1</fullName>
    </submittedName>
</protein>
<evidence type="ECO:0000313" key="1">
    <source>
        <dbReference type="EMBL" id="CAG8674846.1"/>
    </source>
</evidence>
<proteinExistence type="predicted"/>
<keyword evidence="2" id="KW-1185">Reference proteome</keyword>
<sequence length="76" mass="8584">KSNSDDNFMIIISQSSESIFRDALVKWIATNNLLFTTVKSESFHKIIEIIKKLNGDVTVLSAKTVKHDLLNKYSAL</sequence>